<dbReference type="RefSeq" id="WP_114467210.1">
    <property type="nucleotide sequence ID" value="NZ_QPJK01000002.1"/>
</dbReference>
<name>A0A368Y2V4_9BURK</name>
<gene>
    <name evidence="1" type="ORF">DES41_102389</name>
</gene>
<proteinExistence type="predicted"/>
<evidence type="ECO:0008006" key="3">
    <source>
        <dbReference type="Google" id="ProtNLM"/>
    </source>
</evidence>
<keyword evidence="2" id="KW-1185">Reference proteome</keyword>
<comment type="caution">
    <text evidence="1">The sequence shown here is derived from an EMBL/GenBank/DDBJ whole genome shotgun (WGS) entry which is preliminary data.</text>
</comment>
<dbReference type="OrthoDB" id="8536890at2"/>
<protein>
    <recommendedName>
        <fullName evidence="3">4Fe-4S ferredoxin-type domain-containing protein</fullName>
    </recommendedName>
</protein>
<dbReference type="AlphaFoldDB" id="A0A368Y2V4"/>
<accession>A0A368Y2V4</accession>
<evidence type="ECO:0000313" key="2">
    <source>
        <dbReference type="Proteomes" id="UP000252884"/>
    </source>
</evidence>
<organism evidence="1 2">
    <name type="scientific">Pseudorhodoferax soli</name>
    <dbReference type="NCBI Taxonomy" id="545864"/>
    <lineage>
        <taxon>Bacteria</taxon>
        <taxon>Pseudomonadati</taxon>
        <taxon>Pseudomonadota</taxon>
        <taxon>Betaproteobacteria</taxon>
        <taxon>Burkholderiales</taxon>
        <taxon>Comamonadaceae</taxon>
    </lineage>
</organism>
<dbReference type="EMBL" id="QPJK01000002">
    <property type="protein sequence ID" value="RCW74069.1"/>
    <property type="molecule type" value="Genomic_DNA"/>
</dbReference>
<reference evidence="1 2" key="1">
    <citation type="submission" date="2018-07" db="EMBL/GenBank/DDBJ databases">
        <title>Genomic Encyclopedia of Type Strains, Phase IV (KMG-IV): sequencing the most valuable type-strain genomes for metagenomic binning, comparative biology and taxonomic classification.</title>
        <authorList>
            <person name="Goeker M."/>
        </authorList>
    </citation>
    <scope>NUCLEOTIDE SEQUENCE [LARGE SCALE GENOMIC DNA]</scope>
    <source>
        <strain evidence="1 2">DSM 21634</strain>
    </source>
</reference>
<dbReference type="Proteomes" id="UP000252884">
    <property type="component" value="Unassembled WGS sequence"/>
</dbReference>
<sequence>MPRSDSPDWQVVHVHPHAPAKPAHGAPCNGCGMCCLLEPCPLGMLLSRRRRGACSALRWSEAESRYLCGALSAPAEVLGARWLAPLARRWIAAGIGCDARFSIASDAEEVTPPRSPPRG</sequence>
<evidence type="ECO:0000313" key="1">
    <source>
        <dbReference type="EMBL" id="RCW74069.1"/>
    </source>
</evidence>